<organism evidence="1 2">
    <name type="scientific">Candidatus Southlakia epibionticum</name>
    <dbReference type="NCBI Taxonomy" id="3043284"/>
    <lineage>
        <taxon>Bacteria</taxon>
        <taxon>Candidatus Saccharimonadota</taxon>
        <taxon>Candidatus Saccharimonadia</taxon>
        <taxon>Candidatus Saccharimonadales</taxon>
        <taxon>Candidatus Saccharimonadaceae</taxon>
        <taxon>Candidatus Southlakia</taxon>
    </lineage>
</organism>
<gene>
    <name evidence="1" type="ORF">SEML1_0056</name>
</gene>
<keyword evidence="2" id="KW-1185">Reference proteome</keyword>
<name>A0ABY8WT85_9BACT</name>
<dbReference type="Proteomes" id="UP001177295">
    <property type="component" value="Chromosome"/>
</dbReference>
<protein>
    <submittedName>
        <fullName evidence="1">Uncharacterized protein</fullName>
    </submittedName>
</protein>
<reference evidence="1 2" key="1">
    <citation type="journal article" date="2023" name="Cell">
        <title>Genetic manipulation of Patescibacteria provides mechanistic insights into microbial dark matter and the epibiotic lifestyle.</title>
        <authorList>
            <person name="Wang Y."/>
            <person name="Gallagher L.A."/>
            <person name="Andrade P.A."/>
            <person name="Liu A."/>
            <person name="Humphreys I.R."/>
            <person name="Turkarslan S."/>
            <person name="Cutler K.J."/>
            <person name="Arrieta-Ortiz M.L."/>
            <person name="Li Y."/>
            <person name="Radey M.C."/>
            <person name="McLean J.S."/>
            <person name="Cong Q."/>
            <person name="Baker D."/>
            <person name="Baliga N.S."/>
            <person name="Peterson S.B."/>
            <person name="Mougous J.D."/>
        </authorList>
    </citation>
    <scope>NUCLEOTIDE SEQUENCE [LARGE SCALE GENOMIC DNA]</scope>
    <source>
        <strain evidence="1 2">ML1</strain>
    </source>
</reference>
<sequence>MPLTLNHIPSPKDAMPYWLRQSADKMLIEQADCSHEGLCQITLNEETLERANLGVNLDDIPVSGGFRGGAGRNVLLAALYDGCRTRRPRDVDFIQVLQAADSDSSHGAYDTLELLAERLSPDDYSHGHGVSVAETPEQYINRQDFTMNQLLVCREGADQWNLYTTEQAVYDTANNIIRPTLYEFNEDRGYQLSSKLALKALRLLSQMEVDGLSDARIVVLI</sequence>
<evidence type="ECO:0000313" key="1">
    <source>
        <dbReference type="EMBL" id="WIO45698.1"/>
    </source>
</evidence>
<dbReference type="EMBL" id="CP124550">
    <property type="protein sequence ID" value="WIO45698.1"/>
    <property type="molecule type" value="Genomic_DNA"/>
</dbReference>
<proteinExistence type="predicted"/>
<evidence type="ECO:0000313" key="2">
    <source>
        <dbReference type="Proteomes" id="UP001177295"/>
    </source>
</evidence>
<dbReference type="RefSeq" id="WP_376754071.1">
    <property type="nucleotide sequence ID" value="NZ_CP124550.1"/>
</dbReference>
<accession>A0ABY8WT85</accession>